<dbReference type="Gramene" id="GBG67726">
    <property type="protein sequence ID" value="GBG67726"/>
    <property type="gene ID" value="CBR_g854"/>
</dbReference>
<protein>
    <submittedName>
        <fullName evidence="2">Uncharacterized protein</fullName>
    </submittedName>
</protein>
<dbReference type="AlphaFoldDB" id="A0A388KCJ7"/>
<dbReference type="InterPro" id="IPR053019">
    <property type="entry name" value="GATA_zinc_finger"/>
</dbReference>
<reference evidence="2 3" key="1">
    <citation type="journal article" date="2018" name="Cell">
        <title>The Chara Genome: Secondary Complexity and Implications for Plant Terrestrialization.</title>
        <authorList>
            <person name="Nishiyama T."/>
            <person name="Sakayama H."/>
            <person name="Vries J.D."/>
            <person name="Buschmann H."/>
            <person name="Saint-Marcoux D."/>
            <person name="Ullrich K.K."/>
            <person name="Haas F.B."/>
            <person name="Vanderstraeten L."/>
            <person name="Becker D."/>
            <person name="Lang D."/>
            <person name="Vosolsobe S."/>
            <person name="Rombauts S."/>
            <person name="Wilhelmsson P.K.I."/>
            <person name="Janitza P."/>
            <person name="Kern R."/>
            <person name="Heyl A."/>
            <person name="Rumpler F."/>
            <person name="Villalobos L.I.A.C."/>
            <person name="Clay J.M."/>
            <person name="Skokan R."/>
            <person name="Toyoda A."/>
            <person name="Suzuki Y."/>
            <person name="Kagoshima H."/>
            <person name="Schijlen E."/>
            <person name="Tajeshwar N."/>
            <person name="Catarino B."/>
            <person name="Hetherington A.J."/>
            <person name="Saltykova A."/>
            <person name="Bonnot C."/>
            <person name="Breuninger H."/>
            <person name="Symeonidi A."/>
            <person name="Radhakrishnan G.V."/>
            <person name="Van Nieuwerburgh F."/>
            <person name="Deforce D."/>
            <person name="Chang C."/>
            <person name="Karol K.G."/>
            <person name="Hedrich R."/>
            <person name="Ulvskov P."/>
            <person name="Glockner G."/>
            <person name="Delwiche C.F."/>
            <person name="Petrasek J."/>
            <person name="Van de Peer Y."/>
            <person name="Friml J."/>
            <person name="Beilby M."/>
            <person name="Dolan L."/>
            <person name="Kohara Y."/>
            <person name="Sugano S."/>
            <person name="Fujiyama A."/>
            <person name="Delaux P.-M."/>
            <person name="Quint M."/>
            <person name="TheiBen G."/>
            <person name="Hagemann M."/>
            <person name="Harholt J."/>
            <person name="Dunand C."/>
            <person name="Zachgo S."/>
            <person name="Langdale J."/>
            <person name="Maumus F."/>
            <person name="Straeten D.V.D."/>
            <person name="Gould S.B."/>
            <person name="Rensing S.A."/>
        </authorList>
    </citation>
    <scope>NUCLEOTIDE SEQUENCE [LARGE SCALE GENOMIC DNA]</scope>
    <source>
        <strain evidence="2 3">S276</strain>
    </source>
</reference>
<dbReference type="PANTHER" id="PTHR23353">
    <property type="entry name" value="RAB-GAP/TBC-RELATED"/>
    <property type="match status" value="1"/>
</dbReference>
<gene>
    <name evidence="2" type="ORF">CBR_g854</name>
</gene>
<dbReference type="EMBL" id="BFEA01000091">
    <property type="protein sequence ID" value="GBG67726.1"/>
    <property type="molecule type" value="Genomic_DNA"/>
</dbReference>
<keyword evidence="3" id="KW-1185">Reference proteome</keyword>
<name>A0A388KCJ7_CHABU</name>
<proteinExistence type="predicted"/>
<sequence length="285" mass="31395">MESEGIIQRDAAVWLDILAEAHQQLNETVRELTQRSQELRPIKGGAFPLAEWVDHRSQLMLDIVSELEELEEGLDPGLEPYIDWRRAEAELAACKALFRKGRDACEFMEAWSSGLDERDGGLLTGRIVGRTLMPAGGSHGGIEEADRTALTITTVTTIKDNNNNNNNNSNNNNNNDDNINNNNDNDFTAEGEEADSTIKNNNNNNDDNISSAEGGEADRLAMVIADTSTKVRVVCYGGNGRSSSAWRQLGGNPRRFGRDSFFLPARPAWQCFRPCSVVRPSKGIG</sequence>
<feature type="region of interest" description="Disordered" evidence="1">
    <location>
        <begin position="157"/>
        <end position="214"/>
    </location>
</feature>
<comment type="caution">
    <text evidence="2">The sequence shown here is derived from an EMBL/GenBank/DDBJ whole genome shotgun (WGS) entry which is preliminary data.</text>
</comment>
<evidence type="ECO:0000313" key="3">
    <source>
        <dbReference type="Proteomes" id="UP000265515"/>
    </source>
</evidence>
<evidence type="ECO:0000313" key="2">
    <source>
        <dbReference type="EMBL" id="GBG67726.1"/>
    </source>
</evidence>
<accession>A0A388KCJ7</accession>
<organism evidence="2 3">
    <name type="scientific">Chara braunii</name>
    <name type="common">Braun's stonewort</name>
    <dbReference type="NCBI Taxonomy" id="69332"/>
    <lineage>
        <taxon>Eukaryota</taxon>
        <taxon>Viridiplantae</taxon>
        <taxon>Streptophyta</taxon>
        <taxon>Charophyceae</taxon>
        <taxon>Charales</taxon>
        <taxon>Characeae</taxon>
        <taxon>Chara</taxon>
    </lineage>
</organism>
<feature type="compositionally biased region" description="Low complexity" evidence="1">
    <location>
        <begin position="157"/>
        <end position="186"/>
    </location>
</feature>
<evidence type="ECO:0000256" key="1">
    <source>
        <dbReference type="SAM" id="MobiDB-lite"/>
    </source>
</evidence>
<dbReference type="Proteomes" id="UP000265515">
    <property type="component" value="Unassembled WGS sequence"/>
</dbReference>